<evidence type="ECO:0000256" key="8">
    <source>
        <dbReference type="ARBA" id="ARBA00022806"/>
    </source>
</evidence>
<dbReference type="InterPro" id="IPR037102">
    <property type="entry name" value="Znf_lg_T-Ag_D1_dom_sf"/>
</dbReference>
<evidence type="ECO:0000256" key="6">
    <source>
        <dbReference type="ARBA" id="ARBA00022741"/>
    </source>
</evidence>
<dbReference type="InterPro" id="IPR016393">
    <property type="entry name" value="Rep_E1_papillomaV"/>
</dbReference>
<keyword evidence="19" id="KW-1185">Reference proteome</keyword>
<keyword evidence="6 15" id="KW-0547">Nucleotide-binding</keyword>
<dbReference type="Pfam" id="PF20450">
    <property type="entry name" value="PPV_E1_DBD"/>
    <property type="match status" value="1"/>
</dbReference>
<keyword evidence="7 15" id="KW-0378">Hydrolase</keyword>
<evidence type="ECO:0000259" key="17">
    <source>
        <dbReference type="PROSITE" id="PS51206"/>
    </source>
</evidence>
<dbReference type="InterPro" id="IPR046832">
    <property type="entry name" value="PPV_E1_DBD"/>
</dbReference>
<dbReference type="InterPro" id="IPR014000">
    <property type="entry name" value="PPV_DNA_helicase_E1_N"/>
</dbReference>
<keyword evidence="10 15" id="KW-0238">DNA-binding</keyword>
<feature type="region of interest" description="Disordered" evidence="16">
    <location>
        <begin position="75"/>
        <end position="100"/>
    </location>
</feature>
<evidence type="ECO:0000313" key="18">
    <source>
        <dbReference type="EMBL" id="ALX18686.1"/>
    </source>
</evidence>
<evidence type="ECO:0000256" key="16">
    <source>
        <dbReference type="SAM" id="MobiDB-lite"/>
    </source>
</evidence>
<protein>
    <recommendedName>
        <fullName evidence="15">Replication protein E1</fullName>
        <ecNumber evidence="15">5.6.2.4</ecNumber>
    </recommendedName>
</protein>
<accession>A0A182BAE8</accession>
<dbReference type="PROSITE" id="PS51206">
    <property type="entry name" value="SF3_HELICASE_1"/>
    <property type="match status" value="1"/>
</dbReference>
<dbReference type="GeneID" id="27815555"/>
<dbReference type="Gene3D" id="3.40.50.300">
    <property type="entry name" value="P-loop containing nucleotide triphosphate hydrolases"/>
    <property type="match status" value="1"/>
</dbReference>
<dbReference type="GO" id="GO:0043138">
    <property type="term" value="F:3'-5' DNA helicase activity"/>
    <property type="evidence" value="ECO:0007669"/>
    <property type="project" value="UniProtKB-EC"/>
</dbReference>
<dbReference type="OrthoDB" id="4795at10239"/>
<dbReference type="InterPro" id="IPR027417">
    <property type="entry name" value="P-loop_NTPase"/>
</dbReference>
<dbReference type="GO" id="GO:0006260">
    <property type="term" value="P:DNA replication"/>
    <property type="evidence" value="ECO:0007669"/>
    <property type="project" value="UniProtKB-KW"/>
</dbReference>
<dbReference type="SUPFAM" id="SSF52540">
    <property type="entry name" value="P-loop containing nucleoside triphosphate hydrolases"/>
    <property type="match status" value="1"/>
</dbReference>
<reference evidence="18 19" key="1">
    <citation type="journal article" date="2016" name="Virus Genes">
        <title>Genomic characterization of a novel Epsilonpapillomavirus associated with pigmented papillomas in a red deer (Cervus elaphus).</title>
        <authorList>
            <person name="Munday J.S."/>
            <person name="Vaatstra B.L."/>
            <person name="Dunowska M."/>
            <person name="Laurie R.E."/>
            <person name="Hills S."/>
        </authorList>
    </citation>
    <scope>NUCLEOTIDE SEQUENCE [LARGE SCALE GENOMIC DNA]</scope>
    <source>
        <strain evidence="18">BernieDPV</strain>
    </source>
</reference>
<evidence type="ECO:0000256" key="7">
    <source>
        <dbReference type="ARBA" id="ARBA00022801"/>
    </source>
</evidence>
<feature type="compositionally biased region" description="Low complexity" evidence="16">
    <location>
        <begin position="86"/>
        <end position="99"/>
    </location>
</feature>
<evidence type="ECO:0000256" key="13">
    <source>
        <dbReference type="ARBA" id="ARBA00048988"/>
    </source>
</evidence>
<evidence type="ECO:0000256" key="12">
    <source>
        <dbReference type="ARBA" id="ARBA00034617"/>
    </source>
</evidence>
<dbReference type="Pfam" id="PF00519">
    <property type="entry name" value="PPV_E1_C"/>
    <property type="match status" value="1"/>
</dbReference>
<dbReference type="Gene3D" id="3.40.1310.10">
    <property type="match status" value="1"/>
</dbReference>
<evidence type="ECO:0000256" key="4">
    <source>
        <dbReference type="ARBA" id="ARBA00022562"/>
    </source>
</evidence>
<dbReference type="InterPro" id="IPR014015">
    <property type="entry name" value="Helicase_SF3_DNA-vir"/>
</dbReference>
<dbReference type="GO" id="GO:0016887">
    <property type="term" value="F:ATP hydrolysis activity"/>
    <property type="evidence" value="ECO:0007669"/>
    <property type="project" value="RHEA"/>
</dbReference>
<keyword evidence="5 15" id="KW-0235">DNA replication</keyword>
<evidence type="ECO:0000256" key="9">
    <source>
        <dbReference type="ARBA" id="ARBA00022840"/>
    </source>
</evidence>
<dbReference type="Pfam" id="PF00524">
    <property type="entry name" value="PPV_E1_N"/>
    <property type="match status" value="1"/>
</dbReference>
<dbReference type="EC" id="5.6.2.4" evidence="15"/>
<comment type="similarity">
    <text evidence="15">Belongs to the papillomaviridae E1 protein family.</text>
</comment>
<keyword evidence="2 15" id="KW-0244">Early protein</keyword>
<evidence type="ECO:0000313" key="19">
    <source>
        <dbReference type="Proteomes" id="UP000104464"/>
    </source>
</evidence>
<dbReference type="GO" id="GO:0003677">
    <property type="term" value="F:DNA binding"/>
    <property type="evidence" value="ECO:0007669"/>
    <property type="project" value="UniProtKB-KW"/>
</dbReference>
<evidence type="ECO:0000256" key="10">
    <source>
        <dbReference type="ARBA" id="ARBA00023125"/>
    </source>
</evidence>
<comment type="function">
    <text evidence="15">ATP-dependent DNA helicase required for initiation of viral DNA replication. It forms a complex with the viral E2 protein. The E1-E2 complex binds to the replication origin which contains binding sites for both proteins.</text>
</comment>
<dbReference type="SUPFAM" id="SSF55464">
    <property type="entry name" value="Origin of replication-binding domain, RBD-like"/>
    <property type="match status" value="1"/>
</dbReference>
<keyword evidence="11" id="KW-0413">Isomerase</keyword>
<dbReference type="GO" id="GO:0005524">
    <property type="term" value="F:ATP binding"/>
    <property type="evidence" value="ECO:0007669"/>
    <property type="project" value="UniProtKB-KW"/>
</dbReference>
<keyword evidence="3" id="KW-0597">Phosphoprotein</keyword>
<dbReference type="InterPro" id="IPR046935">
    <property type="entry name" value="PPV_E1_DBD_sf"/>
</dbReference>
<evidence type="ECO:0000256" key="14">
    <source>
        <dbReference type="ARBA" id="ARBA00093297"/>
    </source>
</evidence>
<dbReference type="Proteomes" id="UP000104464">
    <property type="component" value="Segment"/>
</dbReference>
<dbReference type="KEGG" id="vg:27815555"/>
<evidence type="ECO:0000256" key="3">
    <source>
        <dbReference type="ARBA" id="ARBA00022553"/>
    </source>
</evidence>
<proteinExistence type="inferred from homology"/>
<keyword evidence="8 15" id="KW-0347">Helicase</keyword>
<evidence type="ECO:0000256" key="1">
    <source>
        <dbReference type="ARBA" id="ARBA00004147"/>
    </source>
</evidence>
<comment type="catalytic activity">
    <reaction evidence="13 15">
        <text>ATP + H2O = ADP + phosphate + H(+)</text>
        <dbReference type="Rhea" id="RHEA:13065"/>
        <dbReference type="ChEBI" id="CHEBI:15377"/>
        <dbReference type="ChEBI" id="CHEBI:15378"/>
        <dbReference type="ChEBI" id="CHEBI:30616"/>
        <dbReference type="ChEBI" id="CHEBI:43474"/>
        <dbReference type="ChEBI" id="CHEBI:456216"/>
        <dbReference type="EC" id="5.6.2.4"/>
    </reaction>
</comment>
<dbReference type="RefSeq" id="YP_009252393.1">
    <property type="nucleotide sequence ID" value="NC_030151.1"/>
</dbReference>
<evidence type="ECO:0000256" key="5">
    <source>
        <dbReference type="ARBA" id="ARBA00022705"/>
    </source>
</evidence>
<comment type="catalytic activity">
    <reaction evidence="12">
        <text>Couples ATP hydrolysis with the unwinding of duplex DNA by translocating in the 3'-5' direction.</text>
        <dbReference type="EC" id="5.6.2.4"/>
    </reaction>
</comment>
<keyword evidence="4" id="KW-1048">Host nucleus</keyword>
<dbReference type="InterPro" id="IPR001177">
    <property type="entry name" value="PPV_DNA_helicase_E1_C"/>
</dbReference>
<dbReference type="Gene3D" id="1.10.10.510">
    <property type="entry name" value="Zinc finger, large T-antigen D1 domain"/>
    <property type="match status" value="1"/>
</dbReference>
<name>A0A182BAE8_9PAPI</name>
<comment type="subcellular location">
    <subcellularLocation>
        <location evidence="1">Host nucleus</location>
    </subcellularLocation>
</comment>
<dbReference type="PIRSF" id="PIRSF003383">
    <property type="entry name" value="Rep_E1_papillomaV"/>
    <property type="match status" value="1"/>
</dbReference>
<keyword evidence="9 15" id="KW-0067">ATP-binding</keyword>
<sequence>MASDQGESWGSIFIDLEADCSGTDSDKENVAIDTWSSGDEDFIDDASAVQGNTLAVFQTVQKQAGDVKLRKLKRKLQLSPGRSENSAGSPSQGSGSSRSGIKRSLFRTLSPENEAHTPSTQQQVLLGTNSNLMAGSSCSNGSFSLDILRAKNEHAVKCRLFKDVYIAGFTDLTRVFKNDKTTNHQWVAAVFGVHDDFFTGSKPLLANECCYLQATCKPHEKGNIALFLMDFRVAKSRDTVSNLLSRLLNVGLKELMIQPPKVRGTSAAMFWYKSTLCPQTFVSGPLPKWLQSQILISEASDEALKFDFSQMVQYALDNDLTEESQIAFNYAQLADTEANARAWLSLNNQARIVKDVATMVNHYQRAMNKNLTISGYIYKQCQRITGEGSWMNIMRFLNFQGIEPIRWVNALRPWLKGIPKKNCIAIIGPPNTGKSLFTNSLISFFKGRVLSFANSHSHFWLSPLSDTRVALIDDATHSCLKYCDIYLRNFFDGYPVCIDRKHRNAVQIKSPPLLLTTNVDIPNEDKYCYLHSRVMCFYFREQLPFDNEGNPVFTISDADWKFFFERLRGRLELSDQEDEGEDESSSGTFICTARAANGSY</sequence>
<feature type="domain" description="SF3 helicase" evidence="17">
    <location>
        <begin position="391"/>
        <end position="552"/>
    </location>
</feature>
<comment type="function">
    <text evidence="14">ATP-dependent DNA 3'-5' helicase required for initiation of viral DNA replication. It forms a complex with the viral E2 protein. The E1-E2 complex binds to the replication origin which contains binding sites for both proteins. During the initial step, a dimer of E1 interacts with a dimer of protein E2 leading to a complex that binds the viral origin of replication with high specificity. Then, a second dimer of E1 displaces the E2 dimer in an ATP-dependent manner to form the E1 tetramer. Following this, two E1 monomers are added to each half of the site, which results in the formation of two E1 trimers on the viral ori. Subsequently, two hexamers will be created. The double hexamer acts as a bi-directional helicase machinery and unwinds the viral DNA and then recruits the host DNA polymerase to start replication.</text>
</comment>
<evidence type="ECO:0000256" key="2">
    <source>
        <dbReference type="ARBA" id="ARBA00022518"/>
    </source>
</evidence>
<evidence type="ECO:0000256" key="11">
    <source>
        <dbReference type="ARBA" id="ARBA00023235"/>
    </source>
</evidence>
<dbReference type="GO" id="GO:0042025">
    <property type="term" value="C:host cell nucleus"/>
    <property type="evidence" value="ECO:0007669"/>
    <property type="project" value="UniProtKB-SubCell"/>
</dbReference>
<evidence type="ECO:0000256" key="15">
    <source>
        <dbReference type="PIRNR" id="PIRNR003383"/>
    </source>
</evidence>
<organism evidence="18 19">
    <name type="scientific">Cervus elaphus papillomavirus 1</name>
    <dbReference type="NCBI Taxonomy" id="1163699"/>
    <lineage>
        <taxon>Viruses</taxon>
        <taxon>Monodnaviria</taxon>
        <taxon>Shotokuvirae</taxon>
        <taxon>Cossaviricota</taxon>
        <taxon>Papovaviricetes</taxon>
        <taxon>Zurhausenvirales</taxon>
        <taxon>Papillomaviridae</taxon>
        <taxon>Firstpapillomavirinae</taxon>
        <taxon>Epsilonpapillomavirus</taxon>
        <taxon>Epsilonpapillomavirus 2</taxon>
    </lineage>
</organism>
<dbReference type="EMBL" id="KU350625">
    <property type="protein sequence ID" value="ALX18686.1"/>
    <property type="molecule type" value="Genomic_DNA"/>
</dbReference>